<evidence type="ECO:0000313" key="5">
    <source>
        <dbReference type="Proteomes" id="UP000243640"/>
    </source>
</evidence>
<evidence type="ECO:0000313" key="6">
    <source>
        <dbReference type="Proteomes" id="UP000295058"/>
    </source>
</evidence>
<dbReference type="RefSeq" id="WP_094277435.1">
    <property type="nucleotide sequence ID" value="NZ_JBLWZI010000002.1"/>
</dbReference>
<dbReference type="Proteomes" id="UP000243640">
    <property type="component" value="Unassembled WGS sequence"/>
</dbReference>
<reference evidence="3 5" key="1">
    <citation type="submission" date="2017-08" db="EMBL/GenBank/DDBJ databases">
        <title>Draft Genome Sequence of the Marine Bacterium Oceanimonas baumannii ATCC 700832.</title>
        <authorList>
            <person name="Mcclelland W.D."/>
            <person name="Brennan M.A."/>
            <person name="Trachtenberg A.M."/>
            <person name="Maclea K.S."/>
        </authorList>
    </citation>
    <scope>NUCLEOTIDE SEQUENCE [LARGE SCALE GENOMIC DNA]</scope>
    <source>
        <strain evidence="3 5">ATCC 700832</strain>
    </source>
</reference>
<dbReference type="InterPro" id="IPR047110">
    <property type="entry name" value="GABD/Sad-like"/>
</dbReference>
<evidence type="ECO:0000256" key="1">
    <source>
        <dbReference type="ARBA" id="ARBA00023002"/>
    </source>
</evidence>
<evidence type="ECO:0000259" key="2">
    <source>
        <dbReference type="Pfam" id="PF00171"/>
    </source>
</evidence>
<dbReference type="PANTHER" id="PTHR43217">
    <property type="entry name" value="SUCCINATE SEMIALDEHYDE DEHYDROGENASE [NAD(P)+] SAD"/>
    <property type="match status" value="1"/>
</dbReference>
<dbReference type="PANTHER" id="PTHR43217:SF1">
    <property type="entry name" value="SUCCINATE SEMIALDEHYDE DEHYDROGENASE [NAD(P)+] SAD"/>
    <property type="match status" value="1"/>
</dbReference>
<evidence type="ECO:0000313" key="3">
    <source>
        <dbReference type="EMBL" id="OYD25609.1"/>
    </source>
</evidence>
<sequence length="441" mass="48397">MTFVSFEPSNGRIKAHHACLGADSLERHLVRADEAASEWQQAPFATRTALLFRLASVLSSQRDSLARELSLETGTLLTDCLLEVERCAEECAHFAAHGQAMLPLTYSQIRQLPLGLMLVLTAGPAPMWQCFRLLVPALMAGNSLLLKPAEHLSRFVDLLERLMTEAEVPEGLVTPLRISKEQVAGLVADPRIGGLAYSGERQGGAAMASLAGGHLKPVRLDLARADVQLILDDAELEPAVESVLNSCVRYRASWRQSEGGVLITPGLADAFLERLTARLAELGPGQPNDTWEELGPLAKSGQREWLERQLREAERRGGRIRCGGFLPDEEGWYYPPTLIEGDDPAMTLFPVWPAGPLCGVLRVPDEAAMVALCRSLSPDGIASVWTQDRARGELLARDLPFDLCRVNPDPYHGRHWPPFSDPSHRPALKEFCRTKTVLVSA</sequence>
<dbReference type="EMBL" id="SODO01000002">
    <property type="protein sequence ID" value="TDW61179.1"/>
    <property type="molecule type" value="Genomic_DNA"/>
</dbReference>
<comment type="caution">
    <text evidence="3">The sequence shown here is derived from an EMBL/GenBank/DDBJ whole genome shotgun (WGS) entry which is preliminary data.</text>
</comment>
<name>A0A235CMF2_9GAMM</name>
<dbReference type="InterPro" id="IPR015590">
    <property type="entry name" value="Aldehyde_DH_dom"/>
</dbReference>
<dbReference type="Gene3D" id="3.40.309.10">
    <property type="entry name" value="Aldehyde Dehydrogenase, Chain A, domain 2"/>
    <property type="match status" value="1"/>
</dbReference>
<accession>A0A235CMF2</accession>
<dbReference type="GO" id="GO:0004777">
    <property type="term" value="F:succinate-semialdehyde dehydrogenase (NAD+) activity"/>
    <property type="evidence" value="ECO:0007669"/>
    <property type="project" value="TreeGrafter"/>
</dbReference>
<gene>
    <name evidence="3" type="ORF">B6S09_05200</name>
    <name evidence="4" type="ORF">LY04_00711</name>
</gene>
<feature type="domain" description="Aldehyde dehydrogenase" evidence="2">
    <location>
        <begin position="3"/>
        <end position="408"/>
    </location>
</feature>
<dbReference type="Gene3D" id="3.40.605.10">
    <property type="entry name" value="Aldehyde Dehydrogenase, Chain A, domain 1"/>
    <property type="match status" value="1"/>
</dbReference>
<dbReference type="InterPro" id="IPR016163">
    <property type="entry name" value="Ald_DH_C"/>
</dbReference>
<evidence type="ECO:0000313" key="4">
    <source>
        <dbReference type="EMBL" id="TDW61179.1"/>
    </source>
</evidence>
<keyword evidence="6" id="KW-1185">Reference proteome</keyword>
<organism evidence="3 5">
    <name type="scientific">Oceanimonas baumannii</name>
    <dbReference type="NCBI Taxonomy" id="129578"/>
    <lineage>
        <taxon>Bacteria</taxon>
        <taxon>Pseudomonadati</taxon>
        <taxon>Pseudomonadota</taxon>
        <taxon>Gammaproteobacteria</taxon>
        <taxon>Aeromonadales</taxon>
        <taxon>Aeromonadaceae</taxon>
        <taxon>Oceanimonas</taxon>
    </lineage>
</organism>
<dbReference type="Pfam" id="PF00171">
    <property type="entry name" value="Aldedh"/>
    <property type="match status" value="1"/>
</dbReference>
<dbReference type="Proteomes" id="UP000295058">
    <property type="component" value="Unassembled WGS sequence"/>
</dbReference>
<dbReference type="InterPro" id="IPR016162">
    <property type="entry name" value="Ald_DH_N"/>
</dbReference>
<dbReference type="OrthoDB" id="9812625at2"/>
<proteinExistence type="predicted"/>
<reference evidence="4 6" key="2">
    <citation type="submission" date="2019-03" db="EMBL/GenBank/DDBJ databases">
        <title>Genomic Encyclopedia of Archaeal and Bacterial Type Strains, Phase II (KMG-II): from individual species to whole genera.</title>
        <authorList>
            <person name="Goeker M."/>
        </authorList>
    </citation>
    <scope>NUCLEOTIDE SEQUENCE [LARGE SCALE GENOMIC DNA]</scope>
    <source>
        <strain evidence="4 6">DSM 15594</strain>
    </source>
</reference>
<protein>
    <submittedName>
        <fullName evidence="3 4">Aldehyde dehydrogenase</fullName>
    </submittedName>
</protein>
<dbReference type="EMBL" id="NQJF01000003">
    <property type="protein sequence ID" value="OYD25609.1"/>
    <property type="molecule type" value="Genomic_DNA"/>
</dbReference>
<dbReference type="AlphaFoldDB" id="A0A235CMF2"/>
<dbReference type="SUPFAM" id="SSF53720">
    <property type="entry name" value="ALDH-like"/>
    <property type="match status" value="1"/>
</dbReference>
<keyword evidence="1" id="KW-0560">Oxidoreductase</keyword>
<dbReference type="InterPro" id="IPR016161">
    <property type="entry name" value="Ald_DH/histidinol_DH"/>
</dbReference>